<dbReference type="STRING" id="523841.HFX_3000"/>
<evidence type="ECO:0000313" key="2">
    <source>
        <dbReference type="EMBL" id="AFK20664.1"/>
    </source>
</evidence>
<dbReference type="HOGENOM" id="CLU_402070_0_0_2"/>
<proteinExistence type="predicted"/>
<accession>I3R8V4</accession>
<reference evidence="2" key="5">
    <citation type="submission" date="2014-05" db="EMBL/GenBank/DDBJ databases">
        <authorList>
            <person name="Wang L."/>
            <person name="Yang H."/>
            <person name="Xiang H."/>
        </authorList>
    </citation>
    <scope>NUCLEOTIDE SEQUENCE</scope>
    <source>
        <strain evidence="2">CGMCC 1.2087</strain>
    </source>
</reference>
<dbReference type="OrthoDB" id="351122at2157"/>
<dbReference type="InterPro" id="IPR036890">
    <property type="entry name" value="HATPase_C_sf"/>
</dbReference>
<evidence type="ECO:0000256" key="1">
    <source>
        <dbReference type="SAM" id="MobiDB-lite"/>
    </source>
</evidence>
<dbReference type="EMBL" id="CP039139">
    <property type="protein sequence ID" value="QCQ74279.1"/>
    <property type="molecule type" value="Genomic_DNA"/>
</dbReference>
<evidence type="ECO:0000313" key="3">
    <source>
        <dbReference type="EMBL" id="AHZ22852.1"/>
    </source>
</evidence>
<reference evidence="4 7" key="3">
    <citation type="journal article" date="2014" name="PLoS Genet.">
        <title>Phylogenetically driven sequencing of extremely halophilic archaea reveals strategies for static and dynamic osmo-response.</title>
        <authorList>
            <person name="Becker E.A."/>
            <person name="Seitzer P.M."/>
            <person name="Tritt A."/>
            <person name="Larsen D."/>
            <person name="Krusor M."/>
            <person name="Yao A.I."/>
            <person name="Wu D."/>
            <person name="Madern D."/>
            <person name="Eisen J.A."/>
            <person name="Darling A.E."/>
            <person name="Facciotti M.T."/>
        </authorList>
    </citation>
    <scope>NUCLEOTIDE SEQUENCE [LARGE SCALE GENOMIC DNA]</scope>
    <source>
        <strain evidence="4">ATCC 33500</strain>
        <strain evidence="7">ATCC 33500 / DSM 1411 / JCM 8866 / NBRC 14739 / NCIMB 2177 / R-4</strain>
    </source>
</reference>
<feature type="compositionally biased region" description="Acidic residues" evidence="1">
    <location>
        <begin position="1"/>
        <end position="31"/>
    </location>
</feature>
<gene>
    <name evidence="2" type="ordered locus">HFX_3000</name>
    <name evidence="3" type="ORF">BM92_09465</name>
    <name evidence="4" type="ORF">C439_10545</name>
    <name evidence="5" type="ORF">E6P09_02935</name>
</gene>
<dbReference type="EMBL" id="CP001868">
    <property type="protein sequence ID" value="AFK20664.1"/>
    <property type="molecule type" value="Genomic_DNA"/>
</dbReference>
<organism evidence="2 6">
    <name type="scientific">Haloferax mediterranei (strain ATCC 33500 / DSM 1411 / JCM 8866 / NBRC 14739 / NCIMB 2177 / R-4)</name>
    <name type="common">Halobacterium mediterranei</name>
    <dbReference type="NCBI Taxonomy" id="523841"/>
    <lineage>
        <taxon>Archaea</taxon>
        <taxon>Methanobacteriati</taxon>
        <taxon>Methanobacteriota</taxon>
        <taxon>Stenosarchaea group</taxon>
        <taxon>Halobacteria</taxon>
        <taxon>Halobacteriales</taxon>
        <taxon>Haloferacaceae</taxon>
        <taxon>Haloferax</taxon>
    </lineage>
</organism>
<dbReference type="SUPFAM" id="SSF55874">
    <property type="entry name" value="ATPase domain of HSP90 chaperone/DNA topoisomerase II/histidine kinase"/>
    <property type="match status" value="1"/>
</dbReference>
<sequence>MSTDEDKPDDETQTDEENSIDTPDFAEDEEITRDVPIERKNTLQRIREDYDEPWKGSIREALQNGGDAFGRNKHYGVLPENAELFIEIRIDTERNTLTYEDNAGGMTRETLEDNLLGIDTPDEDKEAGGGAGAYGRGFYVVSMCGEGKTYVETRQGEEHHASTVTNIGKYSEPKTPENSKLPEGVQGTYIHVADVLDHDMEHLSTWEQIKQVLLGSFTFLLLRDDVTVEYTIDGETHQAEPPDLEKYLEEGQLIYKEKLPEFSAEGNSYQIHDLYVIRTDVMDEDPPWEGVAMLKGNKYLDHPFMAVKTYKPTGIPSLRRPPQMIGWCDASELCPELENNSHTSFRGNETDSGIKEVLMELHKEHFKKGRTTEERQQLATDITSSINELLTEYDDFDEYQVQDGTLTNAGGDDDDGPSEDTPTSPPTPSLLKCQVGKRKFDVGETVTLRTQVENPADSEHERFEIYDIKVASNDLGMNKSIPSRLVDVPKNEHDTFDIQAFRPTEEGIYSFSARIRGQPEVMEMDEEEPDELDHSRVTFYVGDVLPRSREKEKGDDGGGDEPTRISIVRETSFFPGDDESWKAVASERGDGGIDLTINVNRQEWLAATRITDDDNRRDQIQKRLGTEWGVEEVILHRNIDEIHDLLGDMMVDGENAAELLEEGLTRRAEILARMEAAITEQLGVEYES</sequence>
<dbReference type="EMBL" id="AOLO01000007">
    <property type="protein sequence ID" value="EMA03016.1"/>
    <property type="molecule type" value="Genomic_DNA"/>
</dbReference>
<dbReference type="Proteomes" id="UP000299011">
    <property type="component" value="Chromosome"/>
</dbReference>
<dbReference type="GeneID" id="40155338"/>
<evidence type="ECO:0000313" key="7">
    <source>
        <dbReference type="Proteomes" id="UP000011603"/>
    </source>
</evidence>
<dbReference type="Proteomes" id="UP000006469">
    <property type="component" value="Chromosome"/>
</dbReference>
<evidence type="ECO:0000313" key="4">
    <source>
        <dbReference type="EMBL" id="EMA03016.1"/>
    </source>
</evidence>
<name>I3R8V4_HALMT</name>
<reference evidence="5 9" key="6">
    <citation type="submission" date="2019-04" db="EMBL/GenBank/DDBJ databases">
        <title>Methylomes of two halophilic Archaea, Haloarcula marismortui and Haloferax mediterranei.</title>
        <authorList>
            <person name="DasSarma S."/>
            <person name="DasSarma P."/>
            <person name="DasSarma S."/>
            <person name="Fomenkov A."/>
            <person name="Vincze T."/>
            <person name="Anton B.P."/>
            <person name="Roberts R.J."/>
        </authorList>
    </citation>
    <scope>NUCLEOTIDE SEQUENCE [LARGE SCALE GENOMIC DNA]</scope>
    <source>
        <strain evidence="5">ATCC 33500</strain>
        <strain evidence="9">ATCC 33500 / DSM 1411 / JCM 8866 / NBRC 14739 / NCIMB 2177 / R-4</strain>
    </source>
</reference>
<evidence type="ECO:0000313" key="6">
    <source>
        <dbReference type="Proteomes" id="UP000006469"/>
    </source>
</evidence>
<dbReference type="KEGG" id="hme:HFX_3000"/>
<keyword evidence="7" id="KW-1185">Reference proteome</keyword>
<dbReference type="EMBL" id="CP007551">
    <property type="protein sequence ID" value="AHZ22852.1"/>
    <property type="molecule type" value="Genomic_DNA"/>
</dbReference>
<reference evidence="2 6" key="2">
    <citation type="journal article" date="2012" name="J. Bacteriol.">
        <title>Complete genome sequence of the metabolically versatile halophilic archaeon Haloferax mediterranei, a poly(3-hydroxybutyrate-co-3-hydroxyvalerate) producer.</title>
        <authorList>
            <person name="Han J."/>
            <person name="Zhang F."/>
            <person name="Hou J."/>
            <person name="Liu X."/>
            <person name="Li M."/>
            <person name="Liu H."/>
            <person name="Cai L."/>
            <person name="Zhang B."/>
            <person name="Chen Y."/>
            <person name="Zhou J."/>
            <person name="Hu S."/>
            <person name="Xiang H."/>
        </authorList>
    </citation>
    <scope>NUCLEOTIDE SEQUENCE [LARGE SCALE GENOMIC DNA]</scope>
    <source>
        <strain evidence="6">ATCC 33500 / DSM 1411 / JCM 8866 / NBRC 14739 / NCIMB 2177 / R-4</strain>
        <strain evidence="2">CGMCC 1.2087</strain>
    </source>
</reference>
<dbReference type="RefSeq" id="WP_004058913.1">
    <property type="nucleotide sequence ID" value="NC_017941.2"/>
</dbReference>
<feature type="region of interest" description="Disordered" evidence="1">
    <location>
        <begin position="403"/>
        <end position="429"/>
    </location>
</feature>
<reference evidence="2" key="1">
    <citation type="journal article" date="2012" name="Appl. Environ. Microbiol.">
        <title>Identification of the haloarchaeal phasin (PhaP) that functions in polyhydroxyalkanoate accumulation and granule formation in Haloferax mediterranei.</title>
        <authorList>
            <person name="Cai S."/>
            <person name="Cai L."/>
            <person name="Liu H."/>
            <person name="Liu X."/>
            <person name="Han J."/>
            <person name="Zhou J."/>
            <person name="Xiang H."/>
        </authorList>
    </citation>
    <scope>NUCLEOTIDE SEQUENCE</scope>
    <source>
        <strain evidence="2">CGMCC 1.2087</strain>
    </source>
</reference>
<protein>
    <submittedName>
        <fullName evidence="2">Uncharacterized protein</fullName>
    </submittedName>
</protein>
<dbReference type="AlphaFoldDB" id="I3R8V4"/>
<evidence type="ECO:0000313" key="8">
    <source>
        <dbReference type="Proteomes" id="UP000027075"/>
    </source>
</evidence>
<dbReference type="Gene3D" id="3.30.565.10">
    <property type="entry name" value="Histidine kinase-like ATPase, C-terminal domain"/>
    <property type="match status" value="1"/>
</dbReference>
<evidence type="ECO:0000313" key="5">
    <source>
        <dbReference type="EMBL" id="QCQ74279.1"/>
    </source>
</evidence>
<reference evidence="3 8" key="4">
    <citation type="submission" date="2014-04" db="EMBL/GenBank/DDBJ databases">
        <title>Transcriptional profiles of Haloferax mediterranei on the basis of nitrogen availability.</title>
        <authorList>
            <person name="Bautista V."/>
        </authorList>
    </citation>
    <scope>NUCLEOTIDE SEQUENCE [LARGE SCALE GENOMIC DNA]</scope>
    <source>
        <strain evidence="3">ATCC 33500</strain>
        <strain evidence="8">ATCC 33500 / DSM 1411 / JCM 8866 / NBRC 14739 / NCIMB 2177 / R-4</strain>
    </source>
</reference>
<evidence type="ECO:0000313" key="9">
    <source>
        <dbReference type="Proteomes" id="UP000299011"/>
    </source>
</evidence>
<dbReference type="PaxDb" id="523841-HFX_3000"/>
<dbReference type="Proteomes" id="UP000027075">
    <property type="component" value="Chromosome"/>
</dbReference>
<dbReference type="PATRIC" id="fig|523841.21.peg.2138"/>
<feature type="region of interest" description="Disordered" evidence="1">
    <location>
        <begin position="1"/>
        <end position="34"/>
    </location>
</feature>
<dbReference type="Proteomes" id="UP000011603">
    <property type="component" value="Unassembled WGS sequence"/>
</dbReference>